<gene>
    <name evidence="1" type="ORF">EP51_44030</name>
</gene>
<name>A0A076F0V0_RHOOP</name>
<dbReference type="EMBL" id="CP008949">
    <property type="protein sequence ID" value="AII11047.1"/>
    <property type="molecule type" value="Genomic_DNA"/>
</dbReference>
<dbReference type="GO" id="GO:0005737">
    <property type="term" value="C:cytoplasm"/>
    <property type="evidence" value="ECO:0007669"/>
    <property type="project" value="TreeGrafter"/>
</dbReference>
<dbReference type="InterPro" id="IPR050772">
    <property type="entry name" value="Hydratase-Decarb/MhpD_sf"/>
</dbReference>
<dbReference type="SUPFAM" id="SSF56529">
    <property type="entry name" value="FAH"/>
    <property type="match status" value="1"/>
</dbReference>
<sequence>MTSVRPVDNHLIEDTAAQIADAERAGAPRTPVRNLIGRNDIDTAYRVQDLNADAAVAGRHHIVDRKIGMTSPAVQAQLGADQPDFGVLFAHIDGSSNRFMKVG</sequence>
<organism evidence="1 2">
    <name type="scientific">Rhodococcus opacus</name>
    <name type="common">Nocardia opaca</name>
    <dbReference type="NCBI Taxonomy" id="37919"/>
    <lineage>
        <taxon>Bacteria</taxon>
        <taxon>Bacillati</taxon>
        <taxon>Actinomycetota</taxon>
        <taxon>Actinomycetes</taxon>
        <taxon>Mycobacteriales</taxon>
        <taxon>Nocardiaceae</taxon>
        <taxon>Rhodococcus</taxon>
    </lineage>
</organism>
<evidence type="ECO:0000313" key="1">
    <source>
        <dbReference type="EMBL" id="AII11047.1"/>
    </source>
</evidence>
<dbReference type="PANTHER" id="PTHR30143:SF0">
    <property type="entry name" value="2-KETO-4-PENTENOATE HYDRATASE"/>
    <property type="match status" value="1"/>
</dbReference>
<geneLocation type="plasmid" evidence="1 2">
    <name>pPDG2</name>
</geneLocation>
<evidence type="ECO:0000313" key="2">
    <source>
        <dbReference type="Proteomes" id="UP000028488"/>
    </source>
</evidence>
<dbReference type="InterPro" id="IPR036663">
    <property type="entry name" value="Fumarylacetoacetase_C_sf"/>
</dbReference>
<dbReference type="GO" id="GO:0008684">
    <property type="term" value="F:2-oxopent-4-enoate hydratase activity"/>
    <property type="evidence" value="ECO:0007669"/>
    <property type="project" value="TreeGrafter"/>
</dbReference>
<evidence type="ECO:0008006" key="3">
    <source>
        <dbReference type="Google" id="ProtNLM"/>
    </source>
</evidence>
<dbReference type="AlphaFoldDB" id="A0A076F0V0"/>
<protein>
    <recommendedName>
        <fullName evidence="3">2-keto-4-pentenoate hydratase</fullName>
    </recommendedName>
</protein>
<accession>A0A076F0V0</accession>
<dbReference type="PANTHER" id="PTHR30143">
    <property type="entry name" value="ACID HYDRATASE"/>
    <property type="match status" value="1"/>
</dbReference>
<dbReference type="Gene3D" id="3.90.850.10">
    <property type="entry name" value="Fumarylacetoacetase-like, C-terminal domain"/>
    <property type="match status" value="1"/>
</dbReference>
<dbReference type="RefSeq" id="WP_235214899.1">
    <property type="nucleotide sequence ID" value="NZ_CP008949.1"/>
</dbReference>
<proteinExistence type="predicted"/>
<reference evidence="1 2" key="1">
    <citation type="submission" date="2014-07" db="EMBL/GenBank/DDBJ databases">
        <title>Genome Sequence of Rhodococcus opacus Strain R7, a Biodegrader of Mono- and Polycyclic Aromatic Hydrocarbons.</title>
        <authorList>
            <person name="Di Gennaro P."/>
            <person name="Zampolli J."/>
            <person name="Presti I."/>
            <person name="Cappelletti M."/>
            <person name="D'Ursi P."/>
            <person name="Orro A."/>
            <person name="Mezzelani A."/>
            <person name="Milanesi L."/>
        </authorList>
    </citation>
    <scope>NUCLEOTIDE SEQUENCE [LARGE SCALE GENOMIC DNA]</scope>
    <source>
        <strain evidence="1 2">R7</strain>
        <plasmid evidence="1">pPDG2</plasmid>
    </source>
</reference>
<keyword evidence="1" id="KW-0614">Plasmid</keyword>
<dbReference type="Proteomes" id="UP000028488">
    <property type="component" value="Plasmid pPDG2"/>
</dbReference>